<dbReference type="STRING" id="447595.SAMN05660826_01785"/>
<keyword evidence="8" id="KW-1185">Reference proteome</keyword>
<feature type="coiled-coil region" evidence="4">
    <location>
        <begin position="329"/>
        <end position="363"/>
    </location>
</feature>
<dbReference type="GO" id="GO:0016020">
    <property type="term" value="C:membrane"/>
    <property type="evidence" value="ECO:0007669"/>
    <property type="project" value="InterPro"/>
</dbReference>
<keyword evidence="3 4" id="KW-0175">Coiled coil</keyword>
<protein>
    <submittedName>
        <fullName evidence="7">RND family efflux transporter, MFP subunit</fullName>
    </submittedName>
</protein>
<feature type="region of interest" description="Disordered" evidence="5">
    <location>
        <begin position="546"/>
        <end position="574"/>
    </location>
</feature>
<dbReference type="Gene3D" id="2.40.50.100">
    <property type="match status" value="2"/>
</dbReference>
<dbReference type="OrthoDB" id="1725043at2"/>
<dbReference type="PANTHER" id="PTHR32347">
    <property type="entry name" value="EFFLUX SYSTEM COMPONENT YKNX-RELATED"/>
    <property type="match status" value="1"/>
</dbReference>
<dbReference type="AlphaFoldDB" id="A0A1M7L3I0"/>
<dbReference type="Proteomes" id="UP000184375">
    <property type="component" value="Unassembled WGS sequence"/>
</dbReference>
<feature type="compositionally biased region" description="Gly residues" evidence="5">
    <location>
        <begin position="557"/>
        <end position="574"/>
    </location>
</feature>
<dbReference type="RefSeq" id="WP_073257640.1">
    <property type="nucleotide sequence ID" value="NZ_FRCR01000010.1"/>
</dbReference>
<gene>
    <name evidence="7" type="ORF">SAMN05660826_01785</name>
</gene>
<dbReference type="InterPro" id="IPR006143">
    <property type="entry name" value="RND_pump_MFP"/>
</dbReference>
<sequence length="574" mass="62338">MYKRIFAVAALIAAITVVGFYAFKSLMPDPEEKTSGPLYATAKVIRGDISVGVETSGPLNPSSGGGIIVPYSMDGQGPASYIIQEVFVKEGDEVKAGQLLVRLRAPNIQGEIESLEQQLKAAKESLADKVGLEPEEVYRLNPAEGITLKAPVDGRVIGLTLKEGAELKQGEIVARIVDDSKFKVVAKLNPGEYEIAKNFTKAFLRFYQFEGVIEGRIMDLNDEPVPEPALSTSQGDGEEPLYQYVYYMTIEGDNPGLVMPEMSVYIGVAPENVRKADEPGVLWLKFPSKVEGYSVEEAITSNVEARVTKVYVKNRNKVKKGDPIISLAGSDVRELLEEELEKIMELEDKLRRLYSQLELLEIRAPMDGIVADINAQPGRTVQMGEWLGSVYNVENMQLWSQVDDVDVLLVKQGSPVKVTVDAVPGKTFEGKVLHVATMGKDMSGITRFEVLISVKGSSELRPGMQAKAYIEAGSAKNVLLVPIEAVFEEDGQPSVEVLQPDGTTKVVRVELGLMNDRYAEIKSGLEEGQLVVTGSSADVLPGQKIKTNEILPESGQQGSGQGQGGSENTGQKGN</sequence>
<organism evidence="7 8">
    <name type="scientific">Caldanaerovirga acetigignens</name>
    <dbReference type="NCBI Taxonomy" id="447595"/>
    <lineage>
        <taxon>Bacteria</taxon>
        <taxon>Bacillati</taxon>
        <taxon>Bacillota</taxon>
        <taxon>Clostridia</taxon>
        <taxon>Thermosediminibacterales</taxon>
        <taxon>Thermosediminibacteraceae</taxon>
        <taxon>Caldanaerovirga</taxon>
    </lineage>
</organism>
<dbReference type="InterPro" id="IPR050465">
    <property type="entry name" value="UPF0194_transport"/>
</dbReference>
<evidence type="ECO:0000256" key="2">
    <source>
        <dbReference type="ARBA" id="ARBA00009477"/>
    </source>
</evidence>
<dbReference type="InterPro" id="IPR058636">
    <property type="entry name" value="Beta-barrel_YknX"/>
</dbReference>
<evidence type="ECO:0000256" key="5">
    <source>
        <dbReference type="SAM" id="MobiDB-lite"/>
    </source>
</evidence>
<dbReference type="Pfam" id="PF25990">
    <property type="entry name" value="Beta-barrel_YknX"/>
    <property type="match status" value="1"/>
</dbReference>
<dbReference type="GO" id="GO:0022857">
    <property type="term" value="F:transmembrane transporter activity"/>
    <property type="evidence" value="ECO:0007669"/>
    <property type="project" value="InterPro"/>
</dbReference>
<evidence type="ECO:0000256" key="1">
    <source>
        <dbReference type="ARBA" id="ARBA00004196"/>
    </source>
</evidence>
<name>A0A1M7L3I0_9FIRM</name>
<dbReference type="PANTHER" id="PTHR32347:SF14">
    <property type="entry name" value="EFFLUX SYSTEM COMPONENT YKNX-RELATED"/>
    <property type="match status" value="1"/>
</dbReference>
<comment type="similarity">
    <text evidence="2">Belongs to the membrane fusion protein (MFP) (TC 8.A.1) family.</text>
</comment>
<comment type="subcellular location">
    <subcellularLocation>
        <location evidence="1">Cell envelope</location>
    </subcellularLocation>
</comment>
<feature type="coiled-coil region" evidence="4">
    <location>
        <begin position="105"/>
        <end position="132"/>
    </location>
</feature>
<evidence type="ECO:0000313" key="7">
    <source>
        <dbReference type="EMBL" id="SHM72552.1"/>
    </source>
</evidence>
<dbReference type="EMBL" id="FRCR01000010">
    <property type="protein sequence ID" value="SHM72552.1"/>
    <property type="molecule type" value="Genomic_DNA"/>
</dbReference>
<evidence type="ECO:0000313" key="8">
    <source>
        <dbReference type="Proteomes" id="UP000184375"/>
    </source>
</evidence>
<dbReference type="Gene3D" id="2.40.30.170">
    <property type="match status" value="1"/>
</dbReference>
<evidence type="ECO:0000256" key="3">
    <source>
        <dbReference type="ARBA" id="ARBA00023054"/>
    </source>
</evidence>
<dbReference type="PRINTS" id="PR01490">
    <property type="entry name" value="RTXTOXIND"/>
</dbReference>
<evidence type="ECO:0000256" key="4">
    <source>
        <dbReference type="SAM" id="Coils"/>
    </source>
</evidence>
<dbReference type="NCBIfam" id="TIGR01730">
    <property type="entry name" value="RND_mfp"/>
    <property type="match status" value="1"/>
</dbReference>
<dbReference type="Gene3D" id="2.40.420.20">
    <property type="match status" value="1"/>
</dbReference>
<evidence type="ECO:0000259" key="6">
    <source>
        <dbReference type="Pfam" id="PF25990"/>
    </source>
</evidence>
<proteinExistence type="inferred from homology"/>
<accession>A0A1M7L3I0</accession>
<reference evidence="8" key="1">
    <citation type="submission" date="2016-11" db="EMBL/GenBank/DDBJ databases">
        <authorList>
            <person name="Varghese N."/>
            <person name="Submissions S."/>
        </authorList>
    </citation>
    <scope>NUCLEOTIDE SEQUENCE [LARGE SCALE GENOMIC DNA]</scope>
    <source>
        <strain evidence="8">DSM 18802</strain>
    </source>
</reference>
<feature type="domain" description="YknX-like beta-barrel" evidence="6">
    <location>
        <begin position="399"/>
        <end position="467"/>
    </location>
</feature>
<dbReference type="GO" id="GO:0030313">
    <property type="term" value="C:cell envelope"/>
    <property type="evidence" value="ECO:0007669"/>
    <property type="project" value="UniProtKB-SubCell"/>
</dbReference>